<dbReference type="SUPFAM" id="SSF51735">
    <property type="entry name" value="NAD(P)-binding Rossmann-fold domains"/>
    <property type="match status" value="1"/>
</dbReference>
<gene>
    <name evidence="13" type="ORF">P409_11930</name>
</gene>
<keyword evidence="5 9" id="KW-0464">Manganese</keyword>
<evidence type="ECO:0000256" key="3">
    <source>
        <dbReference type="ARBA" id="ARBA00022801"/>
    </source>
</evidence>
<evidence type="ECO:0000256" key="2">
    <source>
        <dbReference type="ARBA" id="ARBA00022723"/>
    </source>
</evidence>
<dbReference type="Pfam" id="PF02056">
    <property type="entry name" value="Glyco_hydro_4"/>
    <property type="match status" value="1"/>
</dbReference>
<feature type="active site" description="Proton donor" evidence="7">
    <location>
        <position position="166"/>
    </location>
</feature>
<feature type="binding site" evidence="9">
    <location>
        <position position="195"/>
    </location>
    <ligand>
        <name>Mn(2+)</name>
        <dbReference type="ChEBI" id="CHEBI:29035"/>
    </ligand>
</feature>
<dbReference type="RefSeq" id="WP_034836105.1">
    <property type="nucleotide sequence ID" value="NZ_JANX01000117.1"/>
</dbReference>
<dbReference type="EMBL" id="JANX01000117">
    <property type="protein sequence ID" value="KGM34132.1"/>
    <property type="molecule type" value="Genomic_DNA"/>
</dbReference>
<dbReference type="InterPro" id="IPR022616">
    <property type="entry name" value="Glyco_hydro_4_C"/>
</dbReference>
<comment type="caution">
    <text evidence="13">The sequence shown here is derived from an EMBL/GenBank/DDBJ whole genome shotgun (WGS) entry which is preliminary data.</text>
</comment>
<protein>
    <submittedName>
        <fullName evidence="13">Glycosyl hydrolase</fullName>
    </submittedName>
</protein>
<dbReference type="CDD" id="cd05296">
    <property type="entry name" value="GH4_P_beta_glucosidase"/>
    <property type="match status" value="1"/>
</dbReference>
<dbReference type="InterPro" id="IPR019802">
    <property type="entry name" value="GlycHydrolase_4_CS"/>
</dbReference>
<keyword evidence="4 11" id="KW-0520">NAD</keyword>
<evidence type="ECO:0000259" key="12">
    <source>
        <dbReference type="Pfam" id="PF11975"/>
    </source>
</evidence>
<keyword evidence="9" id="KW-0408">Iron</keyword>
<comment type="similarity">
    <text evidence="1 11">Belongs to the glycosyl hydrolase 4 family.</text>
</comment>
<accession>A0A0A0DAX3</accession>
<evidence type="ECO:0000313" key="14">
    <source>
        <dbReference type="Proteomes" id="UP000029995"/>
    </source>
</evidence>
<proteinExistence type="inferred from homology"/>
<feature type="binding site" evidence="9">
    <location>
        <position position="165"/>
    </location>
    <ligand>
        <name>Mn(2+)</name>
        <dbReference type="ChEBI" id="CHEBI:29035"/>
    </ligand>
</feature>
<evidence type="ECO:0000256" key="1">
    <source>
        <dbReference type="ARBA" id="ARBA00010141"/>
    </source>
</evidence>
<sequence length="461" mass="50496">MKLTLVGGGGVRAPLFIESALRRAEWSNLTELCLFDIDGPRLELFGGLGAEIARRMKSPVTITTSLDPERALEGAAYVVTTVRPGLEEGRIKDERIALAHGVLGQETTGPGGFAMALRSIPTILGYADLLKRVSPGAWLFNFTNPAGLVTQALRDAGHDRTIGICDGANAAQSAVARWFDVPEKAVRTEVFGLNHLSFTRRAEIGGEDVLPRLLADDAFLAASAQKVFSPRVVRRHGMWINEYLYYFYYAEKAVEAIRSDSRTRGEEVRDLNHGLIEQLTALDWRRNPDKALEAYYAYAHRRNATYMHYAQEGAPSMEEADRALAAGAHAPLGDEGEGYAGVALDLVDALETGKPLYSGLNVPNRGAIEGLRDDDVVEVSCVVDRDGVRPLPIGPMPEAQAQLVHSIKRYERLAVQAIRERDRDLAVEALVAHPLVLSYSRAEALVDEYLAAHAPYVGNWP</sequence>
<evidence type="ECO:0000256" key="6">
    <source>
        <dbReference type="ARBA" id="ARBA00023295"/>
    </source>
</evidence>
<evidence type="ECO:0000256" key="10">
    <source>
        <dbReference type="PIRSR" id="PIRSR601088-4"/>
    </source>
</evidence>
<evidence type="ECO:0000256" key="11">
    <source>
        <dbReference type="RuleBase" id="RU361152"/>
    </source>
</evidence>
<feature type="active site" description="Proton acceptor" evidence="7">
    <location>
        <position position="243"/>
    </location>
</feature>
<dbReference type="OrthoDB" id="9767022at2"/>
<evidence type="ECO:0000256" key="9">
    <source>
        <dbReference type="PIRSR" id="PIRSR601088-3"/>
    </source>
</evidence>
<dbReference type="PANTHER" id="PTHR32092:SF5">
    <property type="entry name" value="6-PHOSPHO-BETA-GLUCOSIDASE"/>
    <property type="match status" value="1"/>
</dbReference>
<dbReference type="SUPFAM" id="SSF56327">
    <property type="entry name" value="LDH C-terminal domain-like"/>
    <property type="match status" value="1"/>
</dbReference>
<evidence type="ECO:0000256" key="8">
    <source>
        <dbReference type="PIRSR" id="PIRSR601088-2"/>
    </source>
</evidence>
<keyword evidence="2 9" id="KW-0479">Metal-binding</keyword>
<dbReference type="Pfam" id="PF11975">
    <property type="entry name" value="Glyco_hydro_4C"/>
    <property type="match status" value="1"/>
</dbReference>
<dbReference type="InterPro" id="IPR001088">
    <property type="entry name" value="Glyco_hydro_4"/>
</dbReference>
<dbReference type="GO" id="GO:0016616">
    <property type="term" value="F:oxidoreductase activity, acting on the CH-OH group of donors, NAD or NADP as acceptor"/>
    <property type="evidence" value="ECO:0007669"/>
    <property type="project" value="InterPro"/>
</dbReference>
<comment type="cofactor">
    <cofactor evidence="11">
        <name>NAD(+)</name>
        <dbReference type="ChEBI" id="CHEBI:57540"/>
    </cofactor>
    <text evidence="11">Binds 1 NAD(+) per subunit.</text>
</comment>
<evidence type="ECO:0000256" key="4">
    <source>
        <dbReference type="ARBA" id="ARBA00023027"/>
    </source>
</evidence>
<feature type="binding site" evidence="8">
    <location>
        <position position="90"/>
    </location>
    <ligand>
        <name>substrate</name>
    </ligand>
</feature>
<dbReference type="InterPro" id="IPR015955">
    <property type="entry name" value="Lactate_DH/Glyco_Ohase_4_C"/>
</dbReference>
<organism evidence="13 14">
    <name type="scientific">Inquilinus limosus MP06</name>
    <dbReference type="NCBI Taxonomy" id="1398085"/>
    <lineage>
        <taxon>Bacteria</taxon>
        <taxon>Pseudomonadati</taxon>
        <taxon>Pseudomonadota</taxon>
        <taxon>Alphaproteobacteria</taxon>
        <taxon>Rhodospirillales</taxon>
        <taxon>Rhodospirillaceae</taxon>
        <taxon>Inquilinus</taxon>
    </lineage>
</organism>
<dbReference type="PANTHER" id="PTHR32092">
    <property type="entry name" value="6-PHOSPHO-BETA-GLUCOSIDASE-RELATED"/>
    <property type="match status" value="1"/>
</dbReference>
<dbReference type="GO" id="GO:0004553">
    <property type="term" value="F:hydrolase activity, hydrolyzing O-glycosyl compounds"/>
    <property type="evidence" value="ECO:0007669"/>
    <property type="project" value="InterPro"/>
</dbReference>
<feature type="binding site" evidence="8">
    <location>
        <position position="301"/>
    </location>
    <ligand>
        <name>substrate</name>
    </ligand>
</feature>
<dbReference type="GO" id="GO:0005975">
    <property type="term" value="P:carbohydrate metabolic process"/>
    <property type="evidence" value="ECO:0007669"/>
    <property type="project" value="InterPro"/>
</dbReference>
<keyword evidence="9" id="KW-0533">Nickel</keyword>
<evidence type="ECO:0000256" key="5">
    <source>
        <dbReference type="ARBA" id="ARBA00023211"/>
    </source>
</evidence>
<dbReference type="AlphaFoldDB" id="A0A0A0DAX3"/>
<reference evidence="13 14" key="1">
    <citation type="submission" date="2014-01" db="EMBL/GenBank/DDBJ databases">
        <title>Genome sequence determination for a cystic fibrosis isolate, Inquilinus limosus.</title>
        <authorList>
            <person name="Pino M."/>
            <person name="Di Conza J."/>
            <person name="Gutkind G."/>
        </authorList>
    </citation>
    <scope>NUCLEOTIDE SEQUENCE [LARGE SCALE GENOMIC DNA]</scope>
    <source>
        <strain evidence="13 14">MP06</strain>
    </source>
</reference>
<dbReference type="GO" id="GO:0046872">
    <property type="term" value="F:metal ion binding"/>
    <property type="evidence" value="ECO:0007669"/>
    <property type="project" value="UniProtKB-KW"/>
</dbReference>
<feature type="binding site" evidence="8">
    <location>
        <position position="144"/>
    </location>
    <ligand>
        <name>substrate</name>
    </ligand>
</feature>
<keyword evidence="6 11" id="KW-0326">Glycosidase</keyword>
<evidence type="ECO:0000256" key="7">
    <source>
        <dbReference type="PIRSR" id="PIRSR601088-1"/>
    </source>
</evidence>
<name>A0A0A0DAX3_9PROT</name>
<dbReference type="Gene3D" id="3.90.110.10">
    <property type="entry name" value="Lactate dehydrogenase/glycoside hydrolase, family 4, C-terminal"/>
    <property type="match status" value="1"/>
</dbReference>
<dbReference type="PROSITE" id="PS01324">
    <property type="entry name" value="GLYCOSYL_HYDROL_F4"/>
    <property type="match status" value="1"/>
</dbReference>
<dbReference type="InterPro" id="IPR036291">
    <property type="entry name" value="NAD(P)-bd_dom_sf"/>
</dbReference>
<evidence type="ECO:0000313" key="13">
    <source>
        <dbReference type="EMBL" id="KGM34132.1"/>
    </source>
</evidence>
<keyword evidence="3 11" id="KW-0378">Hydrolase</keyword>
<dbReference type="Proteomes" id="UP000029995">
    <property type="component" value="Unassembled WGS sequence"/>
</dbReference>
<dbReference type="Gene3D" id="3.40.50.720">
    <property type="entry name" value="NAD(P)-binding Rossmann-like Domain"/>
    <property type="match status" value="1"/>
</dbReference>
<keyword evidence="9" id="KW-0170">Cobalt</keyword>
<feature type="domain" description="Glycosyl hydrolase family 4 C-terminal" evidence="12">
    <location>
        <begin position="190"/>
        <end position="436"/>
    </location>
</feature>
<dbReference type="PRINTS" id="PR00732">
    <property type="entry name" value="GLHYDRLASE4"/>
</dbReference>
<feature type="site" description="Increases basicity of active site Tyr" evidence="10">
    <location>
        <position position="106"/>
    </location>
</feature>